<gene>
    <name evidence="6" type="primary">rimJ</name>
    <name evidence="7" type="ORF">GUH15_02660</name>
    <name evidence="6" type="ORF">XAC3562_630056</name>
</gene>
<dbReference type="KEGG" id="xcm:J164_03253"/>
<keyword evidence="1 6" id="KW-0808">Transferase</keyword>
<keyword evidence="6" id="KW-0687">Ribonucleoprotein</keyword>
<accession>A0A0U5FFX8</accession>
<name>A0A0U5FFX8_XANCI</name>
<dbReference type="RefSeq" id="WP_011052035.1">
    <property type="nucleotide sequence ID" value="NZ_CAVLHM010000028.1"/>
</dbReference>
<dbReference type="PROSITE" id="PS51186">
    <property type="entry name" value="GNAT"/>
    <property type="match status" value="1"/>
</dbReference>
<evidence type="ECO:0000256" key="2">
    <source>
        <dbReference type="ARBA" id="ARBA00023315"/>
    </source>
</evidence>
<protein>
    <submittedName>
        <fullName evidence="7">GNAT family N-acetyltransferase</fullName>
    </submittedName>
    <submittedName>
        <fullName evidence="6">Ribosomal protein alanine acetyltransferase</fullName>
    </submittedName>
</protein>
<keyword evidence="2" id="KW-0012">Acyltransferase</keyword>
<feature type="region of interest" description="Disordered" evidence="4">
    <location>
        <begin position="188"/>
        <end position="212"/>
    </location>
</feature>
<dbReference type="InterPro" id="IPR000182">
    <property type="entry name" value="GNAT_dom"/>
</dbReference>
<dbReference type="EMBL" id="JAABFR010000150">
    <property type="protein sequence ID" value="MBD4334995.1"/>
    <property type="molecule type" value="Genomic_DNA"/>
</dbReference>
<reference evidence="6 8" key="1">
    <citation type="submission" date="2014-09" db="EMBL/GenBank/DDBJ databases">
        <authorList>
            <person name="Regsiter A."/>
        </authorList>
    </citation>
    <scope>NUCLEOTIDE SEQUENCE [LARGE SCALE GENOMIC DNA]</scope>
</reference>
<evidence type="ECO:0000313" key="7">
    <source>
        <dbReference type="EMBL" id="MBD4334995.1"/>
    </source>
</evidence>
<feature type="domain" description="N-acetyltransferase" evidence="5">
    <location>
        <begin position="29"/>
        <end position="183"/>
    </location>
</feature>
<keyword evidence="6" id="KW-0689">Ribosomal protein</keyword>
<evidence type="ECO:0000313" key="8">
    <source>
        <dbReference type="Proteomes" id="UP000052230"/>
    </source>
</evidence>
<evidence type="ECO:0000259" key="5">
    <source>
        <dbReference type="PROSITE" id="PS51186"/>
    </source>
</evidence>
<dbReference type="InterPro" id="IPR051531">
    <property type="entry name" value="N-acetyltransferase"/>
</dbReference>
<dbReference type="InterPro" id="IPR016181">
    <property type="entry name" value="Acyl_CoA_acyltransferase"/>
</dbReference>
<proteinExistence type="inferred from homology"/>
<dbReference type="KEGG" id="xcw:J162_03257"/>
<dbReference type="PANTHER" id="PTHR43792">
    <property type="entry name" value="GNAT FAMILY, PUTATIVE (AFU_ORTHOLOGUE AFUA_3G00765)-RELATED-RELATED"/>
    <property type="match status" value="1"/>
</dbReference>
<dbReference type="Pfam" id="PF13302">
    <property type="entry name" value="Acetyltransf_3"/>
    <property type="match status" value="1"/>
</dbReference>
<organism evidence="6 8">
    <name type="scientific">Xanthomonas citri pv. citri</name>
    <dbReference type="NCBI Taxonomy" id="611301"/>
    <lineage>
        <taxon>Bacteria</taxon>
        <taxon>Pseudomonadati</taxon>
        <taxon>Pseudomonadota</taxon>
        <taxon>Gammaproteobacteria</taxon>
        <taxon>Lysobacterales</taxon>
        <taxon>Lysobacteraceae</taxon>
        <taxon>Xanthomonas</taxon>
    </lineage>
</organism>
<dbReference type="Proteomes" id="UP000653002">
    <property type="component" value="Unassembled WGS sequence"/>
</dbReference>
<dbReference type="EMBL" id="CCXZ01000159">
    <property type="protein sequence ID" value="CEG17593.1"/>
    <property type="molecule type" value="Genomic_DNA"/>
</dbReference>
<dbReference type="KEGG" id="xcu:J159_03253"/>
<sequence>MSLPRFAPIRRADGVVLCDLAVVDPAAMADYHTRNRVHLADAMPLRPPAFYTVEGWRRLCVAYRSAMPGERELQLVLLQGEHVIGTTGFTQIQRGAFQACHMGYGLDAAQQGRGLIQWAASQGIAFAFGPLGLHRVMAQYVPENLRSARVLQRLGFQIEGYARRYLQLNGHWRDHVLTSRLRDDGALGEGTVDGRPLSGHSARELDPSSIRG</sequence>
<dbReference type="KEGG" id="xcn:J169_03276"/>
<dbReference type="KEGG" id="xcf:J172_03269"/>
<dbReference type="GeneID" id="66912164"/>
<dbReference type="KEGG" id="xcr:J163_03253"/>
<comment type="similarity">
    <text evidence="3">Belongs to the acetyltransferase family. RimJ subfamily.</text>
</comment>
<evidence type="ECO:0000256" key="1">
    <source>
        <dbReference type="ARBA" id="ARBA00022679"/>
    </source>
</evidence>
<evidence type="ECO:0000313" key="6">
    <source>
        <dbReference type="EMBL" id="CEG17593.1"/>
    </source>
</evidence>
<dbReference type="PANTHER" id="PTHR43792:SF8">
    <property type="entry name" value="[RIBOSOMAL PROTEIN US5]-ALANINE N-ACETYLTRANSFERASE"/>
    <property type="match status" value="1"/>
</dbReference>
<dbReference type="OMA" id="EQFSMIR"/>
<keyword evidence="8" id="KW-1185">Reference proteome</keyword>
<dbReference type="Gene3D" id="3.40.630.30">
    <property type="match status" value="1"/>
</dbReference>
<dbReference type="Proteomes" id="UP000052230">
    <property type="component" value="Unassembled WGS sequence"/>
</dbReference>
<dbReference type="GO" id="GO:0005737">
    <property type="term" value="C:cytoplasm"/>
    <property type="evidence" value="ECO:0007669"/>
    <property type="project" value="TreeGrafter"/>
</dbReference>
<dbReference type="SUPFAM" id="SSF55729">
    <property type="entry name" value="Acyl-CoA N-acyltransferases (Nat)"/>
    <property type="match status" value="1"/>
</dbReference>
<evidence type="ECO:0000256" key="4">
    <source>
        <dbReference type="SAM" id="MobiDB-lite"/>
    </source>
</evidence>
<dbReference type="AlphaFoldDB" id="A0A0U5FFX8"/>
<comment type="caution">
    <text evidence="6">The sequence shown here is derived from an EMBL/GenBank/DDBJ whole genome shotgun (WGS) entry which is preliminary data.</text>
</comment>
<reference evidence="7" key="2">
    <citation type="submission" date="2020-01" db="EMBL/GenBank/DDBJ databases">
        <authorList>
            <person name="Richard D."/>
        </authorList>
    </citation>
    <scope>NUCLEOTIDE SEQUENCE</scope>
    <source>
        <strain evidence="7">JP541</strain>
    </source>
</reference>
<evidence type="ECO:0000256" key="3">
    <source>
        <dbReference type="ARBA" id="ARBA00038502"/>
    </source>
</evidence>
<dbReference type="GO" id="GO:0008999">
    <property type="term" value="F:protein-N-terminal-alanine acetyltransferase activity"/>
    <property type="evidence" value="ECO:0007669"/>
    <property type="project" value="TreeGrafter"/>
</dbReference>
<dbReference type="GO" id="GO:0005840">
    <property type="term" value="C:ribosome"/>
    <property type="evidence" value="ECO:0007669"/>
    <property type="project" value="UniProtKB-KW"/>
</dbReference>
<dbReference type="PATRIC" id="fig|434928.28.peg.3376"/>